<dbReference type="Gene3D" id="1.20.5.170">
    <property type="match status" value="1"/>
</dbReference>
<dbReference type="InParanoid" id="A0A162UBW4"/>
<dbReference type="EMBL" id="KV440980">
    <property type="protein sequence ID" value="OAD73943.1"/>
    <property type="molecule type" value="Genomic_DNA"/>
</dbReference>
<proteinExistence type="predicted"/>
<organism evidence="2 3">
    <name type="scientific">Phycomyces blakesleeanus (strain ATCC 8743b / DSM 1359 / FGSC 10004 / NBRC 33097 / NRRL 1555)</name>
    <dbReference type="NCBI Taxonomy" id="763407"/>
    <lineage>
        <taxon>Eukaryota</taxon>
        <taxon>Fungi</taxon>
        <taxon>Fungi incertae sedis</taxon>
        <taxon>Mucoromycota</taxon>
        <taxon>Mucoromycotina</taxon>
        <taxon>Mucoromycetes</taxon>
        <taxon>Mucorales</taxon>
        <taxon>Phycomycetaceae</taxon>
        <taxon>Phycomyces</taxon>
    </lineage>
</organism>
<dbReference type="GeneID" id="28992337"/>
<evidence type="ECO:0000313" key="2">
    <source>
        <dbReference type="EMBL" id="OAD73943.1"/>
    </source>
</evidence>
<evidence type="ECO:0000256" key="1">
    <source>
        <dbReference type="SAM" id="Coils"/>
    </source>
</evidence>
<dbReference type="Proteomes" id="UP000077315">
    <property type="component" value="Unassembled WGS sequence"/>
</dbReference>
<accession>A0A162UBW4</accession>
<protein>
    <submittedName>
        <fullName evidence="2">Uncharacterized protein</fullName>
    </submittedName>
</protein>
<dbReference type="AlphaFoldDB" id="A0A162UBW4"/>
<feature type="coiled-coil region" evidence="1">
    <location>
        <begin position="45"/>
        <end position="79"/>
    </location>
</feature>
<name>A0A162UBW4_PHYB8</name>
<evidence type="ECO:0000313" key="3">
    <source>
        <dbReference type="Proteomes" id="UP000077315"/>
    </source>
</evidence>
<keyword evidence="1" id="KW-0175">Coiled coil</keyword>
<dbReference type="SUPFAM" id="SSF57997">
    <property type="entry name" value="Tropomyosin"/>
    <property type="match status" value="1"/>
</dbReference>
<keyword evidence="3" id="KW-1185">Reference proteome</keyword>
<dbReference type="RefSeq" id="XP_018291983.1">
    <property type="nucleotide sequence ID" value="XM_018431431.1"/>
</dbReference>
<dbReference type="VEuPathDB" id="FungiDB:PHYBLDRAFT_145408"/>
<sequence>MSWPEQLVSEKFLMSKLLQREGLPVLLGEALLSLQQKALLGIVGENQAENSVDSLEKKLDTLEERFDIFEKKFDTFENTIDKRMTRFEAEMKEGQLRMEAAILRYLSL</sequence>
<gene>
    <name evidence="2" type="ORF">PHYBLDRAFT_145408</name>
</gene>
<reference evidence="3" key="1">
    <citation type="submission" date="2015-06" db="EMBL/GenBank/DDBJ databases">
        <title>Expansion of signal transduction pathways in fungi by whole-genome duplication.</title>
        <authorList>
            <consortium name="DOE Joint Genome Institute"/>
            <person name="Corrochano L.M."/>
            <person name="Kuo A."/>
            <person name="Marcet-Houben M."/>
            <person name="Polaino S."/>
            <person name="Salamov A."/>
            <person name="Villalobos J.M."/>
            <person name="Alvarez M.I."/>
            <person name="Avalos J."/>
            <person name="Benito E.P."/>
            <person name="Benoit I."/>
            <person name="Burger G."/>
            <person name="Camino L.P."/>
            <person name="Canovas D."/>
            <person name="Cerda-Olmedo E."/>
            <person name="Cheng J.-F."/>
            <person name="Dominguez A."/>
            <person name="Elias M."/>
            <person name="Eslava A.P."/>
            <person name="Glaser F."/>
            <person name="Grimwood J."/>
            <person name="Gutierrez G."/>
            <person name="Heitman J."/>
            <person name="Henrissat B."/>
            <person name="Iturriaga E.A."/>
            <person name="Lang B.F."/>
            <person name="Lavin J.L."/>
            <person name="Lee S."/>
            <person name="Li W."/>
            <person name="Lindquist E."/>
            <person name="Lopez-Garcia S."/>
            <person name="Luque E.M."/>
            <person name="Marcos A.T."/>
            <person name="Martin J."/>
            <person name="McCluskey K."/>
            <person name="Medina H.R."/>
            <person name="Miralles-Duran A."/>
            <person name="Miyazaki A."/>
            <person name="Munoz-Torres E."/>
            <person name="Oguiza J.A."/>
            <person name="Ohm R."/>
            <person name="Olmedo M."/>
            <person name="Orejas M."/>
            <person name="Ortiz-Castellanos L."/>
            <person name="Pisabarro A.G."/>
            <person name="Rodriguez-Romero J."/>
            <person name="Ruiz-Herrera J."/>
            <person name="Ruiz-Vazquez R."/>
            <person name="Sanz C."/>
            <person name="Schackwitz W."/>
            <person name="Schmutz J."/>
            <person name="Shahriari M."/>
            <person name="Shelest E."/>
            <person name="Silva-Franco F."/>
            <person name="Soanes D."/>
            <person name="Syed K."/>
            <person name="Tagua V.G."/>
            <person name="Talbot N.J."/>
            <person name="Thon M."/>
            <person name="De vries R.P."/>
            <person name="Wiebenga A."/>
            <person name="Yadav J.S."/>
            <person name="Braun E.L."/>
            <person name="Baker S."/>
            <person name="Garre V."/>
            <person name="Horwitz B."/>
            <person name="Torres-Martinez S."/>
            <person name="Idnurm A."/>
            <person name="Herrera-Estrella A."/>
            <person name="Gabaldon T."/>
            <person name="Grigoriev I.V."/>
        </authorList>
    </citation>
    <scope>NUCLEOTIDE SEQUENCE [LARGE SCALE GENOMIC DNA]</scope>
    <source>
        <strain evidence="3">NRRL 1555(-)</strain>
    </source>
</reference>